<dbReference type="InterPro" id="IPR001138">
    <property type="entry name" value="Zn2Cys6_DnaBD"/>
</dbReference>
<comment type="similarity">
    <text evidence="2">Belongs to the ERT1/acuK family.</text>
</comment>
<dbReference type="GO" id="GO:0008270">
    <property type="term" value="F:zinc ion binding"/>
    <property type="evidence" value="ECO:0007669"/>
    <property type="project" value="InterPro"/>
</dbReference>
<keyword evidence="15" id="KW-1185">Reference proteome</keyword>
<reference evidence="13" key="1">
    <citation type="submission" date="2013-07" db="EMBL/GenBank/DDBJ databases">
        <title>The Genome Sequence of Cryptococcus dejecticola CBS10117.</title>
        <authorList>
            <consortium name="The Broad Institute Genome Sequencing Platform"/>
            <person name="Cuomo C."/>
            <person name="Litvintseva A."/>
            <person name="Chen Y."/>
            <person name="Heitman J."/>
            <person name="Sun S."/>
            <person name="Springer D."/>
            <person name="Dromer F."/>
            <person name="Young S.K."/>
            <person name="Zeng Q."/>
            <person name="Gargeya S."/>
            <person name="Fitzgerald M."/>
            <person name="Abouelleil A."/>
            <person name="Alvarado L."/>
            <person name="Berlin A.M."/>
            <person name="Chapman S.B."/>
            <person name="Dewar J."/>
            <person name="Goldberg J."/>
            <person name="Griggs A."/>
            <person name="Gujja S."/>
            <person name="Hansen M."/>
            <person name="Howarth C."/>
            <person name="Imamovic A."/>
            <person name="Larimer J."/>
            <person name="McCowan C."/>
            <person name="Murphy C."/>
            <person name="Pearson M."/>
            <person name="Priest M."/>
            <person name="Roberts A."/>
            <person name="Saif S."/>
            <person name="Shea T."/>
            <person name="Sykes S."/>
            <person name="Wortman J."/>
            <person name="Nusbaum C."/>
            <person name="Birren B."/>
        </authorList>
    </citation>
    <scope>NUCLEOTIDE SEQUENCE [LARGE SCALE GENOMIC DNA]</scope>
    <source>
        <strain evidence="13">CBS 10117</strain>
    </source>
</reference>
<evidence type="ECO:0000259" key="12">
    <source>
        <dbReference type="PROSITE" id="PS50048"/>
    </source>
</evidence>
<dbReference type="PROSITE" id="PS50048">
    <property type="entry name" value="ZN2_CY6_FUNGAL_2"/>
    <property type="match status" value="1"/>
</dbReference>
<gene>
    <name evidence="13" type="ORF">I303_01969</name>
    <name evidence="14" type="ORF">I303_101895</name>
</gene>
<protein>
    <recommendedName>
        <fullName evidence="10">Transcription activator of gluconeogenesis ERT1</fullName>
    </recommendedName>
</protein>
<dbReference type="STRING" id="1296121.A0A1A6ACG1"/>
<dbReference type="InterPro" id="IPR050335">
    <property type="entry name" value="ERT1_acuK_gluconeogen_tf"/>
</dbReference>
<evidence type="ECO:0000256" key="6">
    <source>
        <dbReference type="ARBA" id="ARBA00023015"/>
    </source>
</evidence>
<dbReference type="FunFam" id="4.10.240.10:FF:000002">
    <property type="entry name" value="Zn cluster transcription factor Rds2"/>
    <property type="match status" value="1"/>
</dbReference>
<keyword evidence="4" id="KW-0479">Metal-binding</keyword>
<keyword evidence="9" id="KW-0539">Nucleus</keyword>
<evidence type="ECO:0000256" key="8">
    <source>
        <dbReference type="ARBA" id="ARBA00023163"/>
    </source>
</evidence>
<dbReference type="GO" id="GO:0000977">
    <property type="term" value="F:RNA polymerase II transcription regulatory region sequence-specific DNA binding"/>
    <property type="evidence" value="ECO:0007669"/>
    <property type="project" value="TreeGrafter"/>
</dbReference>
<feature type="compositionally biased region" description="Low complexity" evidence="11">
    <location>
        <begin position="59"/>
        <end position="77"/>
    </location>
</feature>
<dbReference type="Pfam" id="PF00172">
    <property type="entry name" value="Zn_clus"/>
    <property type="match status" value="1"/>
</dbReference>
<keyword evidence="3" id="KW-0312">Gluconeogenesis</keyword>
<evidence type="ECO:0000256" key="5">
    <source>
        <dbReference type="ARBA" id="ARBA00022833"/>
    </source>
</evidence>
<organism evidence="13">
    <name type="scientific">Kwoniella dejecticola CBS 10117</name>
    <dbReference type="NCBI Taxonomy" id="1296121"/>
    <lineage>
        <taxon>Eukaryota</taxon>
        <taxon>Fungi</taxon>
        <taxon>Dikarya</taxon>
        <taxon>Basidiomycota</taxon>
        <taxon>Agaricomycotina</taxon>
        <taxon>Tremellomycetes</taxon>
        <taxon>Tremellales</taxon>
        <taxon>Cryptococcaceae</taxon>
        <taxon>Kwoniella</taxon>
    </lineage>
</organism>
<evidence type="ECO:0000313" key="15">
    <source>
        <dbReference type="Proteomes" id="UP000078595"/>
    </source>
</evidence>
<keyword evidence="6" id="KW-0805">Transcription regulation</keyword>
<evidence type="ECO:0000313" key="13">
    <source>
        <dbReference type="EMBL" id="OBR87757.1"/>
    </source>
</evidence>
<feature type="compositionally biased region" description="Polar residues" evidence="11">
    <location>
        <begin position="304"/>
        <end position="360"/>
    </location>
</feature>
<feature type="domain" description="Zn(2)-C6 fungal-type" evidence="12">
    <location>
        <begin position="114"/>
        <end position="145"/>
    </location>
</feature>
<dbReference type="SMART" id="SM00066">
    <property type="entry name" value="GAL4"/>
    <property type="match status" value="1"/>
</dbReference>
<feature type="compositionally biased region" description="Polar residues" evidence="11">
    <location>
        <begin position="227"/>
        <end position="249"/>
    </location>
</feature>
<dbReference type="OrthoDB" id="2538135at2759"/>
<evidence type="ECO:0000256" key="9">
    <source>
        <dbReference type="ARBA" id="ARBA00023242"/>
    </source>
</evidence>
<dbReference type="InterPro" id="IPR036864">
    <property type="entry name" value="Zn2-C6_fun-type_DNA-bd_sf"/>
</dbReference>
<feature type="region of interest" description="Disordered" evidence="11">
    <location>
        <begin position="1"/>
        <end position="104"/>
    </location>
</feature>
<evidence type="ECO:0000313" key="14">
    <source>
        <dbReference type="EMBL" id="WWC59343.1"/>
    </source>
</evidence>
<dbReference type="GO" id="GO:0006094">
    <property type="term" value="P:gluconeogenesis"/>
    <property type="evidence" value="ECO:0007669"/>
    <property type="project" value="UniProtKB-KW"/>
</dbReference>
<dbReference type="KEGG" id="kdj:28965668"/>
<dbReference type="RefSeq" id="XP_018265599.1">
    <property type="nucleotide sequence ID" value="XM_018405318.1"/>
</dbReference>
<dbReference type="AlphaFoldDB" id="A0A1A6ACG1"/>
<evidence type="ECO:0000256" key="4">
    <source>
        <dbReference type="ARBA" id="ARBA00022723"/>
    </source>
</evidence>
<comment type="subcellular location">
    <subcellularLocation>
        <location evidence="1">Nucleus</location>
    </subcellularLocation>
</comment>
<feature type="compositionally biased region" description="Low complexity" evidence="11">
    <location>
        <begin position="27"/>
        <end position="45"/>
    </location>
</feature>
<dbReference type="GeneID" id="28965668"/>
<dbReference type="PANTHER" id="PTHR47659">
    <property type="entry name" value="ZN(II)2CYS6 TRANSCRIPTION FACTOR (EUROFUNG)-RELATED"/>
    <property type="match status" value="1"/>
</dbReference>
<dbReference type="GO" id="GO:0005634">
    <property type="term" value="C:nucleus"/>
    <property type="evidence" value="ECO:0007669"/>
    <property type="project" value="UniProtKB-SubCell"/>
</dbReference>
<evidence type="ECO:0000256" key="7">
    <source>
        <dbReference type="ARBA" id="ARBA00023125"/>
    </source>
</evidence>
<name>A0A1A6ACG1_9TREE</name>
<feature type="compositionally biased region" description="Low complexity" evidence="11">
    <location>
        <begin position="361"/>
        <end position="395"/>
    </location>
</feature>
<evidence type="ECO:0000256" key="11">
    <source>
        <dbReference type="SAM" id="MobiDB-lite"/>
    </source>
</evidence>
<evidence type="ECO:0000256" key="3">
    <source>
        <dbReference type="ARBA" id="ARBA00022432"/>
    </source>
</evidence>
<dbReference type="VEuPathDB" id="FungiDB:I303_01969"/>
<dbReference type="SUPFAM" id="SSF57701">
    <property type="entry name" value="Zn2/Cys6 DNA-binding domain"/>
    <property type="match status" value="1"/>
</dbReference>
<evidence type="ECO:0000256" key="10">
    <source>
        <dbReference type="ARBA" id="ARBA00040903"/>
    </source>
</evidence>
<evidence type="ECO:0000256" key="1">
    <source>
        <dbReference type="ARBA" id="ARBA00004123"/>
    </source>
</evidence>
<reference evidence="14" key="3">
    <citation type="submission" date="2024-02" db="EMBL/GenBank/DDBJ databases">
        <title>Comparative genomics of Cryptococcus and Kwoniella reveals pathogenesis evolution and contrasting modes of karyotype evolution via chromosome fusion or intercentromeric recombination.</title>
        <authorList>
            <person name="Coelho M.A."/>
            <person name="David-Palma M."/>
            <person name="Shea T."/>
            <person name="Bowers K."/>
            <person name="McGinley-Smith S."/>
            <person name="Mohammad A.W."/>
            <person name="Gnirke A."/>
            <person name="Yurkov A.M."/>
            <person name="Nowrousian M."/>
            <person name="Sun S."/>
            <person name="Cuomo C.A."/>
            <person name="Heitman J."/>
        </authorList>
    </citation>
    <scope>NUCLEOTIDE SEQUENCE</scope>
    <source>
        <strain evidence="14">CBS 10117</strain>
    </source>
</reference>
<keyword evidence="5" id="KW-0862">Zinc</keyword>
<dbReference type="Pfam" id="PF24990">
    <property type="entry name" value="PAS_13"/>
    <property type="match status" value="1"/>
</dbReference>
<dbReference type="GO" id="GO:0000981">
    <property type="term" value="F:DNA-binding transcription factor activity, RNA polymerase II-specific"/>
    <property type="evidence" value="ECO:0007669"/>
    <property type="project" value="InterPro"/>
</dbReference>
<reference evidence="14" key="2">
    <citation type="submission" date="2013-07" db="EMBL/GenBank/DDBJ databases">
        <authorList>
            <consortium name="The Broad Institute Genome Sequencing Platform"/>
            <person name="Cuomo C."/>
            <person name="Litvintseva A."/>
            <person name="Chen Y."/>
            <person name="Heitman J."/>
            <person name="Sun S."/>
            <person name="Springer D."/>
            <person name="Dromer F."/>
            <person name="Young S.K."/>
            <person name="Zeng Q."/>
            <person name="Gargeya S."/>
            <person name="Fitzgerald M."/>
            <person name="Abouelleil A."/>
            <person name="Alvarado L."/>
            <person name="Berlin A.M."/>
            <person name="Chapman S.B."/>
            <person name="Dewar J."/>
            <person name="Goldberg J."/>
            <person name="Griggs A."/>
            <person name="Gujja S."/>
            <person name="Hansen M."/>
            <person name="Howarth C."/>
            <person name="Imamovic A."/>
            <person name="Larimer J."/>
            <person name="McCowan C."/>
            <person name="Murphy C."/>
            <person name="Pearson M."/>
            <person name="Priest M."/>
            <person name="Roberts A."/>
            <person name="Saif S."/>
            <person name="Shea T."/>
            <person name="Sykes S."/>
            <person name="Wortman J."/>
            <person name="Nusbaum C."/>
            <person name="Birren B."/>
        </authorList>
    </citation>
    <scope>NUCLEOTIDE SEQUENCE</scope>
    <source>
        <strain evidence="14">CBS 10117</strain>
    </source>
</reference>
<feature type="region of interest" description="Disordered" evidence="11">
    <location>
        <begin position="294"/>
        <end position="395"/>
    </location>
</feature>
<dbReference type="CDD" id="cd00067">
    <property type="entry name" value="GAL4"/>
    <property type="match status" value="1"/>
</dbReference>
<dbReference type="EMBL" id="KI894028">
    <property type="protein sequence ID" value="OBR87757.1"/>
    <property type="molecule type" value="Genomic_DNA"/>
</dbReference>
<proteinExistence type="inferred from homology"/>
<dbReference type="PANTHER" id="PTHR47659:SF1">
    <property type="entry name" value="TRANSCRIPTION ACTIVATOR OF GLUCONEOGENESIS ERT1"/>
    <property type="match status" value="1"/>
</dbReference>
<accession>A0A1A6ACG1</accession>
<dbReference type="GO" id="GO:0009267">
    <property type="term" value="P:cellular response to starvation"/>
    <property type="evidence" value="ECO:0007669"/>
    <property type="project" value="TreeGrafter"/>
</dbReference>
<keyword evidence="8" id="KW-0804">Transcription</keyword>
<feature type="compositionally biased region" description="Low complexity" evidence="11">
    <location>
        <begin position="250"/>
        <end position="265"/>
    </location>
</feature>
<dbReference type="Gene3D" id="4.10.240.10">
    <property type="entry name" value="Zn(2)-C6 fungal-type DNA-binding domain"/>
    <property type="match status" value="1"/>
</dbReference>
<dbReference type="InterPro" id="IPR056751">
    <property type="entry name" value="PAS_13"/>
</dbReference>
<keyword evidence="7" id="KW-0238">DNA-binding</keyword>
<evidence type="ECO:0000256" key="2">
    <source>
        <dbReference type="ARBA" id="ARBA00010855"/>
    </source>
</evidence>
<dbReference type="EMBL" id="CP144531">
    <property type="protein sequence ID" value="WWC59343.1"/>
    <property type="molecule type" value="Genomic_DNA"/>
</dbReference>
<dbReference type="Proteomes" id="UP000078595">
    <property type="component" value="Chromosome 2"/>
</dbReference>
<feature type="region of interest" description="Disordered" evidence="11">
    <location>
        <begin position="225"/>
        <end position="268"/>
    </location>
</feature>
<sequence length="624" mass="68570">MSDQTDQEYLAAVARMQERQMSWGRPTRSNSSGSVSSTGDSLTTSPHQLNLTALAPHQAGSSTSVESISAAPSSSGRGRPKGKGKAKVKDENMHASGSGSGMMEHKARKKVAKACLACQKSHLTCDEQRPCTRCVKKGMADQCVEGVRKKAKYLLEGEERLAARPRQASSPSPPAIITPNQIQQPQQPQMSDPLSQQYSLLSNVTLPQPTQAIEPPQLPDDVWLSGPISQNATTSITGSNQMGLNDPTRSWSNNIQSQSNNFTSNGNAANTEYQMLDSLFGNLSPIFPGLDPLDEAGRQMSMDGMNSSTVGSNMGFEQSWMNPSPNSTNVVSQNPFSVQPTPSSAGPSVSPGTYSDLSPLNTTWQNQTQAQNQNQNHNQNSGWNNSNMNDPNQMMLDGLNQQQDLQAQSQGNNTPNAPFLPPAPVQMSNGSTPAEVYKTVVKPYDYTQGYHILMDYLTKNFEQHDTLRVARALASFRPSLIALQMPMSEEDEIFLEKSFQRTLIELEKLISYSATPTAVWRRTGEVCYANPEFCTLVDKSDSDLYGSRTRTYIYELFSNPSVVSYWENFSVHAFENTTQNFFQPVGLSKPNTTLRCTGCITIRRDVFDLPSVIIGQFLPIPQNM</sequence>